<dbReference type="EMBL" id="BSOP01000063">
    <property type="protein sequence ID" value="GLR54982.1"/>
    <property type="molecule type" value="Genomic_DNA"/>
</dbReference>
<dbReference type="PANTHER" id="PTHR11014">
    <property type="entry name" value="PEPTIDASE M20 FAMILY MEMBER"/>
    <property type="match status" value="1"/>
</dbReference>
<evidence type="ECO:0000259" key="2">
    <source>
        <dbReference type="Pfam" id="PF07687"/>
    </source>
</evidence>
<evidence type="ECO:0000313" key="4">
    <source>
        <dbReference type="Proteomes" id="UP001156702"/>
    </source>
</evidence>
<dbReference type="InterPro" id="IPR017439">
    <property type="entry name" value="Amidohydrolase"/>
</dbReference>
<evidence type="ECO:0000256" key="1">
    <source>
        <dbReference type="ARBA" id="ARBA00022801"/>
    </source>
</evidence>
<dbReference type="PANTHER" id="PTHR11014:SF63">
    <property type="entry name" value="METALLOPEPTIDASE, PUTATIVE (AFU_ORTHOLOGUE AFUA_6G09600)-RELATED"/>
    <property type="match status" value="1"/>
</dbReference>
<dbReference type="PIRSF" id="PIRSF005962">
    <property type="entry name" value="Pept_M20D_amidohydro"/>
    <property type="match status" value="1"/>
</dbReference>
<dbReference type="Proteomes" id="UP001156702">
    <property type="component" value="Unassembled WGS sequence"/>
</dbReference>
<protein>
    <submittedName>
        <fullName evidence="3">Amidohydrolase</fullName>
    </submittedName>
</protein>
<dbReference type="RefSeq" id="WP_244768094.1">
    <property type="nucleotide sequence ID" value="NZ_BSOP01000063.1"/>
</dbReference>
<dbReference type="InterPro" id="IPR036264">
    <property type="entry name" value="Bact_exopeptidase_dim_dom"/>
</dbReference>
<dbReference type="InterPro" id="IPR002933">
    <property type="entry name" value="Peptidase_M20"/>
</dbReference>
<keyword evidence="1" id="KW-0378">Hydrolase</keyword>
<sequence length="392" mass="41949">MTSSLERASAFFGERATVHRAWRHHLHRNPETAFEERETAAFLAARLDEMGLPVRQGLAGTGLVASLRGKRAGPSIGFRADMDALPLNEQSSLPYRSARPGATHACGHDGHMAMLLAAADYLSRQQDLAGTLHFIFQPAEEAAGGGRVMVEDGLFDHAQCDLVFGLHNWPSLETGRIAVQPGPMMAAMDLFTITVSGDGVHAALPHLGTDTIVAAGALTQALQAIVSRAIDPHQQLVLSITQIHGGHSLNALPDSVALRGTLRYFDPGVARTAHRRMHEIVEGVARTHAVEIALNLKSQYPVTTNDADATGIMLRAAELSPAGGAPVTQFPPSMASEDFAFMLAARKGAYAWIGNGRPTALHSPDFDFNDEILPLGAHYWVALAQACQSQTT</sequence>
<comment type="caution">
    <text evidence="3">The sequence shown here is derived from an EMBL/GenBank/DDBJ whole genome shotgun (WGS) entry which is preliminary data.</text>
</comment>
<dbReference type="Gene3D" id="3.40.630.10">
    <property type="entry name" value="Zn peptidases"/>
    <property type="match status" value="1"/>
</dbReference>
<dbReference type="InterPro" id="IPR011650">
    <property type="entry name" value="Peptidase_M20_dimer"/>
</dbReference>
<gene>
    <name evidence="3" type="ORF">GCM10007923_62020</name>
</gene>
<accession>A0ABQ5ZWB2</accession>
<dbReference type="SUPFAM" id="SSF55031">
    <property type="entry name" value="Bacterial exopeptidase dimerisation domain"/>
    <property type="match status" value="1"/>
</dbReference>
<dbReference type="Gene3D" id="3.30.70.360">
    <property type="match status" value="1"/>
</dbReference>
<dbReference type="Pfam" id="PF07687">
    <property type="entry name" value="M20_dimer"/>
    <property type="match status" value="1"/>
</dbReference>
<feature type="domain" description="Peptidase M20 dimerisation" evidence="2">
    <location>
        <begin position="191"/>
        <end position="274"/>
    </location>
</feature>
<keyword evidence="4" id="KW-1185">Reference proteome</keyword>
<dbReference type="SUPFAM" id="SSF53187">
    <property type="entry name" value="Zn-dependent exopeptidases"/>
    <property type="match status" value="1"/>
</dbReference>
<dbReference type="NCBIfam" id="TIGR01891">
    <property type="entry name" value="amidohydrolases"/>
    <property type="match status" value="1"/>
</dbReference>
<dbReference type="Pfam" id="PF01546">
    <property type="entry name" value="Peptidase_M20"/>
    <property type="match status" value="1"/>
</dbReference>
<organism evidence="3 4">
    <name type="scientific">Shinella yambaruensis</name>
    <dbReference type="NCBI Taxonomy" id="415996"/>
    <lineage>
        <taxon>Bacteria</taxon>
        <taxon>Pseudomonadati</taxon>
        <taxon>Pseudomonadota</taxon>
        <taxon>Alphaproteobacteria</taxon>
        <taxon>Hyphomicrobiales</taxon>
        <taxon>Rhizobiaceae</taxon>
        <taxon>Shinella</taxon>
    </lineage>
</organism>
<evidence type="ECO:0000313" key="3">
    <source>
        <dbReference type="EMBL" id="GLR54982.1"/>
    </source>
</evidence>
<proteinExistence type="predicted"/>
<reference evidence="4" key="1">
    <citation type="journal article" date="2019" name="Int. J. Syst. Evol. Microbiol.">
        <title>The Global Catalogue of Microorganisms (GCM) 10K type strain sequencing project: providing services to taxonomists for standard genome sequencing and annotation.</title>
        <authorList>
            <consortium name="The Broad Institute Genomics Platform"/>
            <consortium name="The Broad Institute Genome Sequencing Center for Infectious Disease"/>
            <person name="Wu L."/>
            <person name="Ma J."/>
        </authorList>
    </citation>
    <scope>NUCLEOTIDE SEQUENCE [LARGE SCALE GENOMIC DNA]</scope>
    <source>
        <strain evidence="4">NBRC 102122</strain>
    </source>
</reference>
<name>A0ABQ5ZWB2_9HYPH</name>